<dbReference type="PANTHER" id="PTHR31672:SF13">
    <property type="entry name" value="F-BOX PROTEIN CPR30-LIKE"/>
    <property type="match status" value="1"/>
</dbReference>
<dbReference type="Pfam" id="PF12937">
    <property type="entry name" value="F-box-like"/>
    <property type="match status" value="1"/>
</dbReference>
<protein>
    <recommendedName>
        <fullName evidence="1">F-box domain-containing protein</fullName>
    </recommendedName>
</protein>
<dbReference type="NCBIfam" id="TIGR01640">
    <property type="entry name" value="F_box_assoc_1"/>
    <property type="match status" value="1"/>
</dbReference>
<evidence type="ECO:0000313" key="3">
    <source>
        <dbReference type="Proteomes" id="UP001058974"/>
    </source>
</evidence>
<dbReference type="PROSITE" id="PS50181">
    <property type="entry name" value="FBOX"/>
    <property type="match status" value="1"/>
</dbReference>
<dbReference type="AlphaFoldDB" id="A0A9D5AZL9"/>
<organism evidence="2 3">
    <name type="scientific">Pisum sativum</name>
    <name type="common">Garden pea</name>
    <name type="synonym">Lathyrus oleraceus</name>
    <dbReference type="NCBI Taxonomy" id="3888"/>
    <lineage>
        <taxon>Eukaryota</taxon>
        <taxon>Viridiplantae</taxon>
        <taxon>Streptophyta</taxon>
        <taxon>Embryophyta</taxon>
        <taxon>Tracheophyta</taxon>
        <taxon>Spermatophyta</taxon>
        <taxon>Magnoliopsida</taxon>
        <taxon>eudicotyledons</taxon>
        <taxon>Gunneridae</taxon>
        <taxon>Pentapetalae</taxon>
        <taxon>rosids</taxon>
        <taxon>fabids</taxon>
        <taxon>Fabales</taxon>
        <taxon>Fabaceae</taxon>
        <taxon>Papilionoideae</taxon>
        <taxon>50 kb inversion clade</taxon>
        <taxon>NPAAA clade</taxon>
        <taxon>Hologalegina</taxon>
        <taxon>IRL clade</taxon>
        <taxon>Fabeae</taxon>
        <taxon>Lathyrus</taxon>
    </lineage>
</organism>
<accession>A0A9D5AZL9</accession>
<dbReference type="Gene3D" id="1.20.1280.50">
    <property type="match status" value="1"/>
</dbReference>
<dbReference type="InterPro" id="IPR017451">
    <property type="entry name" value="F-box-assoc_interact_dom"/>
</dbReference>
<sequence length="424" mass="49142">MSLLTPSHSRNASTSTTFVPDELITEMLPYLTVKALIRFRCVCKSWNSFISDPTFVKLHLHRSSQKANFTLVSFNGSVVSFTSLRMFENPPIVSTLPTYQLRDEELVGSCNGLLCLVGRSYVDGNTEMWFRFWNPATRIISQRLGLLHNNNVVFSFHFTFGYCKSTNTYKVVALTRTNVRVFTLQDNTWRDIPNCYVTCSSSAVYMSGSVFWLEITNIYVTDYEYDYKIITPKQIAIISIDLDSEILYGHHPPEDFNEVPFVAPNLSVLEDCLCLSHDSKRTHFVIWQMKECGVDDCWTQFLKISYHNLQLQLNYRFSVEDFRLLPLCLSEKNDTVLLTNIFIEVEILGYGSVLASSKRPDQRKIENLKKFLRMTDSSSNKFMQPTIPKFDGFYEYWAKLMENFLRSKEMWNLVEDEVTASPQN</sequence>
<dbReference type="InterPro" id="IPR036047">
    <property type="entry name" value="F-box-like_dom_sf"/>
</dbReference>
<evidence type="ECO:0000259" key="1">
    <source>
        <dbReference type="PROSITE" id="PS50181"/>
    </source>
</evidence>
<dbReference type="CDD" id="cd22157">
    <property type="entry name" value="F-box_AtFBW1-like"/>
    <property type="match status" value="1"/>
</dbReference>
<dbReference type="SMART" id="SM00256">
    <property type="entry name" value="FBOX"/>
    <property type="match status" value="1"/>
</dbReference>
<dbReference type="SUPFAM" id="SSF81383">
    <property type="entry name" value="F-box domain"/>
    <property type="match status" value="1"/>
</dbReference>
<dbReference type="Proteomes" id="UP001058974">
    <property type="component" value="Chromosome 3"/>
</dbReference>
<dbReference type="Gramene" id="Psat03G0460500-T1">
    <property type="protein sequence ID" value="KAI5430087.1"/>
    <property type="gene ID" value="KIW84_034605"/>
</dbReference>
<dbReference type="InterPro" id="IPR001810">
    <property type="entry name" value="F-box_dom"/>
</dbReference>
<gene>
    <name evidence="2" type="ORF">KIW84_034605</name>
</gene>
<reference evidence="2 3" key="1">
    <citation type="journal article" date="2022" name="Nat. Genet.">
        <title>Improved pea reference genome and pan-genome highlight genomic features and evolutionary characteristics.</title>
        <authorList>
            <person name="Yang T."/>
            <person name="Liu R."/>
            <person name="Luo Y."/>
            <person name="Hu S."/>
            <person name="Wang D."/>
            <person name="Wang C."/>
            <person name="Pandey M.K."/>
            <person name="Ge S."/>
            <person name="Xu Q."/>
            <person name="Li N."/>
            <person name="Li G."/>
            <person name="Huang Y."/>
            <person name="Saxena R.K."/>
            <person name="Ji Y."/>
            <person name="Li M."/>
            <person name="Yan X."/>
            <person name="He Y."/>
            <person name="Liu Y."/>
            <person name="Wang X."/>
            <person name="Xiang C."/>
            <person name="Varshney R.K."/>
            <person name="Ding H."/>
            <person name="Gao S."/>
            <person name="Zong X."/>
        </authorList>
    </citation>
    <scope>NUCLEOTIDE SEQUENCE [LARGE SCALE GENOMIC DNA]</scope>
    <source>
        <strain evidence="2 3">cv. Zhongwan 6</strain>
    </source>
</reference>
<name>A0A9D5AZL9_PEA</name>
<comment type="caution">
    <text evidence="2">The sequence shown here is derived from an EMBL/GenBank/DDBJ whole genome shotgun (WGS) entry which is preliminary data.</text>
</comment>
<dbReference type="InterPro" id="IPR050796">
    <property type="entry name" value="SCF_F-box_component"/>
</dbReference>
<feature type="domain" description="F-box" evidence="1">
    <location>
        <begin position="13"/>
        <end position="58"/>
    </location>
</feature>
<dbReference type="PANTHER" id="PTHR31672">
    <property type="entry name" value="BNACNNG10540D PROTEIN"/>
    <property type="match status" value="1"/>
</dbReference>
<evidence type="ECO:0000313" key="2">
    <source>
        <dbReference type="EMBL" id="KAI5430087.1"/>
    </source>
</evidence>
<keyword evidence="3" id="KW-1185">Reference proteome</keyword>
<dbReference type="EMBL" id="JAMSHJ010000003">
    <property type="protein sequence ID" value="KAI5430087.1"/>
    <property type="molecule type" value="Genomic_DNA"/>
</dbReference>
<proteinExistence type="predicted"/>